<protein>
    <recommendedName>
        <fullName evidence="4">FecR protein domain-containing protein</fullName>
    </recommendedName>
</protein>
<feature type="transmembrane region" description="Helical" evidence="1">
    <location>
        <begin position="85"/>
        <end position="107"/>
    </location>
</feature>
<evidence type="ECO:0008006" key="4">
    <source>
        <dbReference type="Google" id="ProtNLM"/>
    </source>
</evidence>
<proteinExistence type="predicted"/>
<comment type="caution">
    <text evidence="2">The sequence shown here is derived from an EMBL/GenBank/DDBJ whole genome shotgun (WGS) entry which is preliminary data.</text>
</comment>
<dbReference type="AlphaFoldDB" id="A3ZWG9"/>
<dbReference type="eggNOG" id="COG3712">
    <property type="taxonomic scope" value="Bacteria"/>
</dbReference>
<reference evidence="2 3" key="1">
    <citation type="submission" date="2006-02" db="EMBL/GenBank/DDBJ databases">
        <authorList>
            <person name="Amann R."/>
            <person name="Ferriera S."/>
            <person name="Johnson J."/>
            <person name="Kravitz S."/>
            <person name="Halpern A."/>
            <person name="Remington K."/>
            <person name="Beeson K."/>
            <person name="Tran B."/>
            <person name="Rogers Y.-H."/>
            <person name="Friedman R."/>
            <person name="Venter J.C."/>
        </authorList>
    </citation>
    <scope>NUCLEOTIDE SEQUENCE [LARGE SCALE GENOMIC DNA]</scope>
    <source>
        <strain evidence="2 3">DSM 3645</strain>
    </source>
</reference>
<dbReference type="HOGENOM" id="CLU_582243_0_0_0"/>
<dbReference type="InterPro" id="IPR012373">
    <property type="entry name" value="Ferrdict_sens_TM"/>
</dbReference>
<dbReference type="PANTHER" id="PTHR30273:SF2">
    <property type="entry name" value="PROTEIN FECR"/>
    <property type="match status" value="1"/>
</dbReference>
<dbReference type="Proteomes" id="UP000004358">
    <property type="component" value="Unassembled WGS sequence"/>
</dbReference>
<dbReference type="OrthoDB" id="256916at2"/>
<evidence type="ECO:0000256" key="1">
    <source>
        <dbReference type="SAM" id="Phobius"/>
    </source>
</evidence>
<evidence type="ECO:0000313" key="2">
    <source>
        <dbReference type="EMBL" id="EAQ79197.1"/>
    </source>
</evidence>
<dbReference type="EMBL" id="AANZ01000015">
    <property type="protein sequence ID" value="EAQ79197.1"/>
    <property type="molecule type" value="Genomic_DNA"/>
</dbReference>
<accession>A3ZWG9</accession>
<gene>
    <name evidence="2" type="ORF">DSM3645_26279</name>
</gene>
<organism evidence="2 3">
    <name type="scientific">Blastopirellula marina DSM 3645</name>
    <dbReference type="NCBI Taxonomy" id="314230"/>
    <lineage>
        <taxon>Bacteria</taxon>
        <taxon>Pseudomonadati</taxon>
        <taxon>Planctomycetota</taxon>
        <taxon>Planctomycetia</taxon>
        <taxon>Pirellulales</taxon>
        <taxon>Pirellulaceae</taxon>
        <taxon>Blastopirellula</taxon>
    </lineage>
</organism>
<dbReference type="RefSeq" id="WP_002653150.1">
    <property type="nucleotide sequence ID" value="NZ_CH672376.1"/>
</dbReference>
<dbReference type="GO" id="GO:0016989">
    <property type="term" value="F:sigma factor antagonist activity"/>
    <property type="evidence" value="ECO:0007669"/>
    <property type="project" value="TreeGrafter"/>
</dbReference>
<dbReference type="STRING" id="314230.DSM3645_26279"/>
<keyword evidence="1" id="KW-0472">Membrane</keyword>
<name>A3ZWG9_9BACT</name>
<keyword evidence="1" id="KW-0812">Transmembrane</keyword>
<evidence type="ECO:0000313" key="3">
    <source>
        <dbReference type="Proteomes" id="UP000004358"/>
    </source>
</evidence>
<sequence length="469" mass="51713">MSDARSDNSRSPISHEIAQLVGRCLGELGTAEDWRTLNHLLETDDDVLQYYVAHSGLNATLGALVDWDADRVAGPAQRRFSDWRIAATAALACSLLIGVSLTLLWAFPSDQAEPSHVARRIFSTASDLKITGNPEYETQIMPGQRITFSDGTVGFSLLSGVDLVVDGPAEMEIVSRDYVRLISGRLIANAQEKSESITIETPHCRINDHGGRFGLVSLVGEADNIAVFQGQLNLSRRSKTHVLRTGDAVRIDAEGAISRLPTVLAGLFPNDRDINHTTLADNVIESVTDNVNDESVYAFYHVAPSGFGEDAVAYVDRHHEWNSLGPNGIPPFLRNAEYVMTMNDDRFHEAALRIDLKVRKPAMVYVLYTECMYVPDWLSRDFVDTGYKVGMDEGPYLMDGGFVHQEYSLAVGPNRSVDSNFRVWARKVEAPGVITLGGVDIREYDLPKPEFGAHNGTNMYGIVVTPLKK</sequence>
<dbReference type="PANTHER" id="PTHR30273">
    <property type="entry name" value="PERIPLASMIC SIGNAL SENSOR AND SIGMA FACTOR ACTIVATOR FECR-RELATED"/>
    <property type="match status" value="1"/>
</dbReference>
<keyword evidence="1" id="KW-1133">Transmembrane helix</keyword>